<dbReference type="KEGG" id="dpf:ON006_18225"/>
<feature type="domain" description="TonB-dependent transporter Oar-like beta-barrel" evidence="8">
    <location>
        <begin position="359"/>
        <end position="1055"/>
    </location>
</feature>
<dbReference type="InterPro" id="IPR039426">
    <property type="entry name" value="TonB-dep_rcpt-like"/>
</dbReference>
<dbReference type="InterPro" id="IPR008969">
    <property type="entry name" value="CarboxyPept-like_regulatory"/>
</dbReference>
<gene>
    <name evidence="9" type="ORF">ON006_18225</name>
</gene>
<dbReference type="InterPro" id="IPR057601">
    <property type="entry name" value="Oar-like_b-barrel"/>
</dbReference>
<dbReference type="InterPro" id="IPR036942">
    <property type="entry name" value="Beta-barrel_TonB_sf"/>
</dbReference>
<evidence type="ECO:0000256" key="3">
    <source>
        <dbReference type="ARBA" id="ARBA00022452"/>
    </source>
</evidence>
<evidence type="ECO:0000256" key="7">
    <source>
        <dbReference type="SAM" id="SignalP"/>
    </source>
</evidence>
<dbReference type="SUPFAM" id="SSF49464">
    <property type="entry name" value="Carboxypeptidase regulatory domain-like"/>
    <property type="match status" value="1"/>
</dbReference>
<proteinExistence type="predicted"/>
<dbReference type="EMBL" id="CP112998">
    <property type="protein sequence ID" value="WAC09690.1"/>
    <property type="molecule type" value="Genomic_DNA"/>
</dbReference>
<dbReference type="Pfam" id="PF25183">
    <property type="entry name" value="OMP_b-brl_4"/>
    <property type="match status" value="2"/>
</dbReference>
<dbReference type="SUPFAM" id="SSF56935">
    <property type="entry name" value="Porins"/>
    <property type="match status" value="1"/>
</dbReference>
<protein>
    <submittedName>
        <fullName evidence="9">Carboxypeptidase regulatory-like domain-containing protein</fullName>
    </submittedName>
</protein>
<evidence type="ECO:0000256" key="1">
    <source>
        <dbReference type="ARBA" id="ARBA00004571"/>
    </source>
</evidence>
<dbReference type="GO" id="GO:0009279">
    <property type="term" value="C:cell outer membrane"/>
    <property type="evidence" value="ECO:0007669"/>
    <property type="project" value="UniProtKB-SubCell"/>
</dbReference>
<keyword evidence="3" id="KW-1134">Transmembrane beta strand</keyword>
<evidence type="ECO:0000313" key="9">
    <source>
        <dbReference type="EMBL" id="WAC09690.1"/>
    </source>
</evidence>
<reference evidence="9" key="1">
    <citation type="submission" date="2022-11" db="EMBL/GenBank/DDBJ databases">
        <title>Dyadobacter pollutisoli sp. nov., isolated from plastic dumped soil.</title>
        <authorList>
            <person name="Kim J.M."/>
            <person name="Kim K.R."/>
            <person name="Lee J.K."/>
            <person name="Hao L."/>
            <person name="Jeon C.O."/>
        </authorList>
    </citation>
    <scope>NUCLEOTIDE SEQUENCE</scope>
    <source>
        <strain evidence="9">U1</strain>
    </source>
</reference>
<dbReference type="PANTHER" id="PTHR30069:SF46">
    <property type="entry name" value="OAR PROTEIN"/>
    <property type="match status" value="1"/>
</dbReference>
<organism evidence="9 10">
    <name type="scientific">Dyadobacter pollutisoli</name>
    <dbReference type="NCBI Taxonomy" id="2910158"/>
    <lineage>
        <taxon>Bacteria</taxon>
        <taxon>Pseudomonadati</taxon>
        <taxon>Bacteroidota</taxon>
        <taxon>Cytophagia</taxon>
        <taxon>Cytophagales</taxon>
        <taxon>Spirosomataceae</taxon>
        <taxon>Dyadobacter</taxon>
    </lineage>
</organism>
<keyword evidence="7" id="KW-0732">Signal</keyword>
<dbReference type="GO" id="GO:0015344">
    <property type="term" value="F:siderophore uptake transmembrane transporter activity"/>
    <property type="evidence" value="ECO:0007669"/>
    <property type="project" value="TreeGrafter"/>
</dbReference>
<keyword evidence="10" id="KW-1185">Reference proteome</keyword>
<feature type="signal peptide" evidence="7">
    <location>
        <begin position="1"/>
        <end position="29"/>
    </location>
</feature>
<keyword evidence="6" id="KW-0998">Cell outer membrane</keyword>
<dbReference type="AlphaFoldDB" id="A0A9E8SI20"/>
<evidence type="ECO:0000259" key="8">
    <source>
        <dbReference type="Pfam" id="PF25183"/>
    </source>
</evidence>
<dbReference type="Pfam" id="PF13620">
    <property type="entry name" value="CarboxypepD_reg"/>
    <property type="match status" value="1"/>
</dbReference>
<name>A0A9E8SI20_9BACT</name>
<keyword evidence="9" id="KW-0378">Hydrolase</keyword>
<dbReference type="PANTHER" id="PTHR30069">
    <property type="entry name" value="TONB-DEPENDENT OUTER MEMBRANE RECEPTOR"/>
    <property type="match status" value="1"/>
</dbReference>
<feature type="domain" description="TonB-dependent transporter Oar-like beta-barrel" evidence="8">
    <location>
        <begin position="245"/>
        <end position="313"/>
    </location>
</feature>
<evidence type="ECO:0000256" key="2">
    <source>
        <dbReference type="ARBA" id="ARBA00022448"/>
    </source>
</evidence>
<evidence type="ECO:0000256" key="6">
    <source>
        <dbReference type="ARBA" id="ARBA00023237"/>
    </source>
</evidence>
<dbReference type="Proteomes" id="UP001164653">
    <property type="component" value="Chromosome"/>
</dbReference>
<keyword evidence="9" id="KW-0121">Carboxypeptidase</keyword>
<keyword evidence="4" id="KW-0812">Transmembrane</keyword>
<dbReference type="Gene3D" id="2.40.170.20">
    <property type="entry name" value="TonB-dependent receptor, beta-barrel domain"/>
    <property type="match status" value="1"/>
</dbReference>
<keyword evidence="9" id="KW-0645">Protease</keyword>
<dbReference type="RefSeq" id="WP_244820804.1">
    <property type="nucleotide sequence ID" value="NZ_CP112998.1"/>
</dbReference>
<keyword evidence="5" id="KW-0472">Membrane</keyword>
<feature type="chain" id="PRO_5039199043" evidence="7">
    <location>
        <begin position="30"/>
        <end position="1116"/>
    </location>
</feature>
<keyword evidence="2" id="KW-0813">Transport</keyword>
<evidence type="ECO:0000256" key="5">
    <source>
        <dbReference type="ARBA" id="ARBA00023136"/>
    </source>
</evidence>
<evidence type="ECO:0000256" key="4">
    <source>
        <dbReference type="ARBA" id="ARBA00022692"/>
    </source>
</evidence>
<accession>A0A9E8SI20</accession>
<comment type="subcellular location">
    <subcellularLocation>
        <location evidence="1">Cell outer membrane</location>
        <topology evidence="1">Multi-pass membrane protein</topology>
    </subcellularLocation>
</comment>
<dbReference type="GO" id="GO:0004180">
    <property type="term" value="F:carboxypeptidase activity"/>
    <property type="evidence" value="ECO:0007669"/>
    <property type="project" value="UniProtKB-KW"/>
</dbReference>
<dbReference type="GO" id="GO:0044718">
    <property type="term" value="P:siderophore transmembrane transport"/>
    <property type="evidence" value="ECO:0007669"/>
    <property type="project" value="TreeGrafter"/>
</dbReference>
<sequence length="1116" mass="121154">MNGKSLLFRAAGLALVVLLLSLLGPNVQAQVTSSAITGRVADSKGEVLPGATVVAVHVPSGSKYGSITNEQGLYTIPAVRVGGPYTVTVSFVGFSEQAQENIFANLGTAANVNFDLKDGGTQLSEVVITGAGSDIFSSDRTGAATTFNKGLITSLPTLGRTLNDITKYNAYSNGRSFGGQDSRYNNFTIDGSVFNNGFGLGNEAAAGGRTGSTAISLDAIEEVQINIAPYDVRQSGFAGAGINAVTRSGTNEFSGSVFHFFKNKSLAGNKPDGNKITINEFNEKTTGFRLGGPIIKNKLFFFVNGEFVKRSSPALDFVLNRGQTGSNVSRTTAADLEDLGSFMKEKFKYDIGAIDGFNNENTSKKFLARIDYNISDKHKLTLRYSHHDSDSDVLISQSNSSNTAGFGNRTNSLSAISPQNTGYIIQDNTRSFVAELNSNFGGKFANNLIGTFNKQIEDRKYKAPIFPTVEIQKDGSTYTTIGSDPFTPNNRLDYATFNLTDNLTYFAGKHTVTLGAAYEHFKSNNLFFPTSNGVYVFKSIQDFKNAANAYLANPELTVAPDTLVRFNYRYSLLPGQAPPWQVFKTQTFSLYLQDEFQVTSNFKVTAGLRGDYITIPNTSKQYFNADVASKTFRDPEGQPYIVNTGNVPKARIYLSPRIGFNWDVKGDHTTQVRGGTGLFLSRIPYVLISNQLGNNGVNSATIGANNTVAYPFTLDPSRYNPTTTTKLSGYQVNASDENLKFPQVWKSNIGIDQQLGWGVVATLEGIVNKNYNALRYIDVNLKAPTATFSGADGRDRFPASGLSGSAANTARLVESSISNVYVLTNTNKGYSYSITGKLEKPATRGFGGMVGYTYGKAKDIASVSSTVEGNVPGVNGLNYLDLGYSGNDLRHRFVGYVSYRKEYGGKFGGATMFTLGGVSNSGTKISYISSSDMNGDGQNNDLLFVPKSASDIVFSTLTTTVNKKTYTFSPEQQTEAFQKYIDNHPYLSERKGKYAERNGGAYPWLTRFDLTVEQDFYIKVGAKQKKNIIRLRADVFNVGNLINNKWGVGNQVTASSNSTQSNPLNFASVSAAGVPSYRMGTQIVNGEPILVRDAFVKSQTINDVWQAQIGIRYIFN</sequence>
<evidence type="ECO:0000313" key="10">
    <source>
        <dbReference type="Proteomes" id="UP001164653"/>
    </source>
</evidence>
<dbReference type="Gene3D" id="2.60.40.1120">
    <property type="entry name" value="Carboxypeptidase-like, regulatory domain"/>
    <property type="match status" value="1"/>
</dbReference>